<name>A0A5A7Q8X7_STRAF</name>
<keyword evidence="2" id="KW-1185">Reference proteome</keyword>
<evidence type="ECO:0000313" key="2">
    <source>
        <dbReference type="Proteomes" id="UP000325081"/>
    </source>
</evidence>
<dbReference type="Gene3D" id="3.60.10.10">
    <property type="entry name" value="Endonuclease/exonuclease/phosphatase"/>
    <property type="match status" value="1"/>
</dbReference>
<comment type="caution">
    <text evidence="1">The sequence shown here is derived from an EMBL/GenBank/DDBJ whole genome shotgun (WGS) entry which is preliminary data.</text>
</comment>
<dbReference type="OrthoDB" id="1741802at2759"/>
<sequence>MWDLTMEVREVVGNEFCIQAEMRGDGDQEWYWITFVYLSCDRNTRSRQWEFLEECKRRWGSCWALMGDWNAISSNEEKRGGVRRPDASFNGFREFIGNNRSTEGYVEERLDKMFVSFDWMVRFPKMKLSNFFRSASDHNVLLLDTDVDKGRSKKRFIFDNRWLQLEGVNEAVKNGWDIVVEGSLMFQVQEKVKNTRMALLAWFKPMKRNSEKMIQILTNKMEELRGEGGEVDWEEWGQVKADLDKAHREEEQFWRLKSRALWLREGDSNTRFFHAYTSQRRKRNSIQLLLSNSGTVLDTEENIAFHIADYYSTLFSSEGVRGEEELLQQIPCSISEAMNNDLITPVQDDEITAALFSMAPDKSDILKAKSSFLLR</sequence>
<evidence type="ECO:0000313" key="1">
    <source>
        <dbReference type="EMBL" id="GER41408.1"/>
    </source>
</evidence>
<dbReference type="InterPro" id="IPR036691">
    <property type="entry name" value="Endo/exonu/phosph_ase_sf"/>
</dbReference>
<protein>
    <submittedName>
        <fullName evidence="1">Retrotransposon protein</fullName>
    </submittedName>
</protein>
<proteinExistence type="predicted"/>
<dbReference type="Proteomes" id="UP000325081">
    <property type="component" value="Unassembled WGS sequence"/>
</dbReference>
<dbReference type="SUPFAM" id="SSF56219">
    <property type="entry name" value="DNase I-like"/>
    <property type="match status" value="1"/>
</dbReference>
<reference evidence="2" key="1">
    <citation type="journal article" date="2019" name="Curr. Biol.">
        <title>Genome Sequence of Striga asiatica Provides Insight into the Evolution of Plant Parasitism.</title>
        <authorList>
            <person name="Yoshida S."/>
            <person name="Kim S."/>
            <person name="Wafula E.K."/>
            <person name="Tanskanen J."/>
            <person name="Kim Y.M."/>
            <person name="Honaas L."/>
            <person name="Yang Z."/>
            <person name="Spallek T."/>
            <person name="Conn C.E."/>
            <person name="Ichihashi Y."/>
            <person name="Cheong K."/>
            <person name="Cui S."/>
            <person name="Der J.P."/>
            <person name="Gundlach H."/>
            <person name="Jiao Y."/>
            <person name="Hori C."/>
            <person name="Ishida J.K."/>
            <person name="Kasahara H."/>
            <person name="Kiba T."/>
            <person name="Kim M.S."/>
            <person name="Koo N."/>
            <person name="Laohavisit A."/>
            <person name="Lee Y.H."/>
            <person name="Lumba S."/>
            <person name="McCourt P."/>
            <person name="Mortimer J.C."/>
            <person name="Mutuku J.M."/>
            <person name="Nomura T."/>
            <person name="Sasaki-Sekimoto Y."/>
            <person name="Seto Y."/>
            <person name="Wang Y."/>
            <person name="Wakatake T."/>
            <person name="Sakakibara H."/>
            <person name="Demura T."/>
            <person name="Yamaguchi S."/>
            <person name="Yoneyama K."/>
            <person name="Manabe R.I."/>
            <person name="Nelson D.C."/>
            <person name="Schulman A.H."/>
            <person name="Timko M.P."/>
            <person name="dePamphilis C.W."/>
            <person name="Choi D."/>
            <person name="Shirasu K."/>
        </authorList>
    </citation>
    <scope>NUCLEOTIDE SEQUENCE [LARGE SCALE GENOMIC DNA]</scope>
    <source>
        <strain evidence="2">cv. UVA1</strain>
    </source>
</reference>
<organism evidence="1 2">
    <name type="scientific">Striga asiatica</name>
    <name type="common">Asiatic witchweed</name>
    <name type="synonym">Buchnera asiatica</name>
    <dbReference type="NCBI Taxonomy" id="4170"/>
    <lineage>
        <taxon>Eukaryota</taxon>
        <taxon>Viridiplantae</taxon>
        <taxon>Streptophyta</taxon>
        <taxon>Embryophyta</taxon>
        <taxon>Tracheophyta</taxon>
        <taxon>Spermatophyta</taxon>
        <taxon>Magnoliopsida</taxon>
        <taxon>eudicotyledons</taxon>
        <taxon>Gunneridae</taxon>
        <taxon>Pentapetalae</taxon>
        <taxon>asterids</taxon>
        <taxon>lamiids</taxon>
        <taxon>Lamiales</taxon>
        <taxon>Orobanchaceae</taxon>
        <taxon>Buchnereae</taxon>
        <taxon>Striga</taxon>
    </lineage>
</organism>
<gene>
    <name evidence="1" type="ORF">STAS_18123</name>
</gene>
<accession>A0A5A7Q8X7</accession>
<dbReference type="EMBL" id="BKCP01006084">
    <property type="protein sequence ID" value="GER41408.1"/>
    <property type="molecule type" value="Genomic_DNA"/>
</dbReference>
<dbReference type="AlphaFoldDB" id="A0A5A7Q8X7"/>